<protein>
    <submittedName>
        <fullName evidence="2">Glyoxalase</fullName>
    </submittedName>
</protein>
<dbReference type="Gene3D" id="3.10.180.10">
    <property type="entry name" value="2,3-Dihydroxybiphenyl 1,2-Dioxygenase, domain 1"/>
    <property type="match status" value="1"/>
</dbReference>
<sequence>MSEKIQSKISHFSAIRFVADRKQALDYYAKLGFWCDYEMGFVEREGLHMIVHESDAEHVNAISPNNEIHGPHAVDLFAMVEGIEELYEEFQAKGAVLHYPLRTNDYQMKEFAIKDPEGYTIGFGESLI</sequence>
<reference evidence="2 3" key="1">
    <citation type="submission" date="2020-02" db="EMBL/GenBank/DDBJ databases">
        <title>Paenibacillus sp. nov., isolated from rhizosphere soil of tomato.</title>
        <authorList>
            <person name="Weon H.-Y."/>
            <person name="Lee S.A."/>
        </authorList>
    </citation>
    <scope>NUCLEOTIDE SEQUENCE [LARGE SCALE GENOMIC DNA]</scope>
    <source>
        <strain evidence="2 3">14171R-81</strain>
    </source>
</reference>
<feature type="domain" description="VOC" evidence="1">
    <location>
        <begin position="8"/>
        <end position="126"/>
    </location>
</feature>
<name>A0A6C0P2N7_9BACL</name>
<organism evidence="2 3">
    <name type="scientific">Paenibacillus rhizovicinus</name>
    <dbReference type="NCBI Taxonomy" id="2704463"/>
    <lineage>
        <taxon>Bacteria</taxon>
        <taxon>Bacillati</taxon>
        <taxon>Bacillota</taxon>
        <taxon>Bacilli</taxon>
        <taxon>Bacillales</taxon>
        <taxon>Paenibacillaceae</taxon>
        <taxon>Paenibacillus</taxon>
    </lineage>
</organism>
<gene>
    <name evidence="2" type="ORF">GZH47_19395</name>
</gene>
<evidence type="ECO:0000313" key="2">
    <source>
        <dbReference type="EMBL" id="QHW32758.1"/>
    </source>
</evidence>
<dbReference type="InterPro" id="IPR029068">
    <property type="entry name" value="Glyas_Bleomycin-R_OHBP_Dase"/>
</dbReference>
<dbReference type="RefSeq" id="WP_162642596.1">
    <property type="nucleotide sequence ID" value="NZ_CP048286.1"/>
</dbReference>
<proteinExistence type="predicted"/>
<dbReference type="AlphaFoldDB" id="A0A6C0P2N7"/>
<dbReference type="KEGG" id="prz:GZH47_19395"/>
<dbReference type="EMBL" id="CP048286">
    <property type="protein sequence ID" value="QHW32758.1"/>
    <property type="molecule type" value="Genomic_DNA"/>
</dbReference>
<evidence type="ECO:0000259" key="1">
    <source>
        <dbReference type="PROSITE" id="PS51819"/>
    </source>
</evidence>
<dbReference type="Proteomes" id="UP000479114">
    <property type="component" value="Chromosome"/>
</dbReference>
<keyword evidence="3" id="KW-1185">Reference proteome</keyword>
<dbReference type="PROSITE" id="PS51819">
    <property type="entry name" value="VOC"/>
    <property type="match status" value="1"/>
</dbReference>
<dbReference type="InterPro" id="IPR004360">
    <property type="entry name" value="Glyas_Fos-R_dOase_dom"/>
</dbReference>
<evidence type="ECO:0000313" key="3">
    <source>
        <dbReference type="Proteomes" id="UP000479114"/>
    </source>
</evidence>
<accession>A0A6C0P2N7</accession>
<dbReference type="InterPro" id="IPR037523">
    <property type="entry name" value="VOC_core"/>
</dbReference>
<dbReference type="SUPFAM" id="SSF54593">
    <property type="entry name" value="Glyoxalase/Bleomycin resistance protein/Dihydroxybiphenyl dioxygenase"/>
    <property type="match status" value="1"/>
</dbReference>
<dbReference type="Pfam" id="PF00903">
    <property type="entry name" value="Glyoxalase"/>
    <property type="match status" value="1"/>
</dbReference>